<name>A0ABY4WHB2_9BACL</name>
<proteinExistence type="predicted"/>
<keyword evidence="4" id="KW-1185">Reference proteome</keyword>
<dbReference type="GO" id="GO:0008745">
    <property type="term" value="F:N-acetylmuramoyl-L-alanine amidase activity"/>
    <property type="evidence" value="ECO:0007669"/>
    <property type="project" value="UniProtKB-EC"/>
</dbReference>
<dbReference type="Proteomes" id="UP001056500">
    <property type="component" value="Chromosome"/>
</dbReference>
<dbReference type="Gene3D" id="3.40.630.40">
    <property type="entry name" value="Zn-dependent exopeptidases"/>
    <property type="match status" value="1"/>
</dbReference>
<evidence type="ECO:0000259" key="2">
    <source>
        <dbReference type="SMART" id="SM00646"/>
    </source>
</evidence>
<reference evidence="3" key="1">
    <citation type="submission" date="2022-06" db="EMBL/GenBank/DDBJ databases">
        <title>Genome sequencing of Brevibacillus sp. BB3-R1.</title>
        <authorList>
            <person name="Heo J."/>
            <person name="Lee D."/>
            <person name="Won M."/>
            <person name="Han B.-H."/>
            <person name="Hong S.-B."/>
            <person name="Kwon S.-W."/>
        </authorList>
    </citation>
    <scope>NUCLEOTIDE SEQUENCE</scope>
    <source>
        <strain evidence="3">BB3-R1</strain>
    </source>
</reference>
<dbReference type="InterPro" id="IPR014234">
    <property type="entry name" value="Spore_CwlD"/>
</dbReference>
<keyword evidence="1 3" id="KW-0378">Hydrolase</keyword>
<dbReference type="PANTHER" id="PTHR30404">
    <property type="entry name" value="N-ACETYLMURAMOYL-L-ALANINE AMIDASE"/>
    <property type="match status" value="1"/>
</dbReference>
<dbReference type="PANTHER" id="PTHR30404:SF0">
    <property type="entry name" value="N-ACETYLMURAMOYL-L-ALANINE AMIDASE AMIC"/>
    <property type="match status" value="1"/>
</dbReference>
<gene>
    <name evidence="3" type="primary">cwlD</name>
    <name evidence="3" type="ORF">NDK47_01680</name>
</gene>
<dbReference type="CDD" id="cd02696">
    <property type="entry name" value="MurNAc-LAA"/>
    <property type="match status" value="1"/>
</dbReference>
<evidence type="ECO:0000313" key="3">
    <source>
        <dbReference type="EMBL" id="USG66089.1"/>
    </source>
</evidence>
<dbReference type="InterPro" id="IPR050695">
    <property type="entry name" value="N-acetylmuramoyl_amidase_3"/>
</dbReference>
<dbReference type="NCBIfam" id="TIGR02883">
    <property type="entry name" value="spore_cwlD"/>
    <property type="match status" value="1"/>
</dbReference>
<evidence type="ECO:0000256" key="1">
    <source>
        <dbReference type="ARBA" id="ARBA00022801"/>
    </source>
</evidence>
<dbReference type="EC" id="3.5.1.28" evidence="3"/>
<sequence>MVARKVTGYILSFLLLVLLLTYEAPDRSSWTTWSLPLAGTVIAIDPGHGGKDGGAVSADGNVVEKEVTLAISLYLRDFLIQSGAHVIMTREEDKDLASPEAERLRKRKSEDIRNRVKFVNDHTPDFLVSVHVNSIPSPKWKGAQTFYHPAFKKSQEISYLIQDEIKRVLENTDRLPSKTNNVFLIREVDCPSVLVEVGFVSNEAEAKRLRSVDYQKAMANAIYQGILRHYAGEKPPISS</sequence>
<dbReference type="SUPFAM" id="SSF53187">
    <property type="entry name" value="Zn-dependent exopeptidases"/>
    <property type="match status" value="1"/>
</dbReference>
<feature type="domain" description="MurNAc-LAA" evidence="2">
    <location>
        <begin position="116"/>
        <end position="227"/>
    </location>
</feature>
<dbReference type="SMART" id="SM00646">
    <property type="entry name" value="Ami_3"/>
    <property type="match status" value="1"/>
</dbReference>
<dbReference type="Pfam" id="PF01520">
    <property type="entry name" value="Amidase_3"/>
    <property type="match status" value="1"/>
</dbReference>
<accession>A0ABY4WHB2</accession>
<dbReference type="EMBL" id="CP098755">
    <property type="protein sequence ID" value="USG66089.1"/>
    <property type="molecule type" value="Genomic_DNA"/>
</dbReference>
<protein>
    <submittedName>
        <fullName evidence="3">N-acetylmuramoyl-L-alanine amidase CwlD</fullName>
        <ecNumber evidence="3">3.5.1.28</ecNumber>
    </submittedName>
</protein>
<organism evidence="3 4">
    <name type="scientific">Brevibacillus ruminantium</name>
    <dbReference type="NCBI Taxonomy" id="2950604"/>
    <lineage>
        <taxon>Bacteria</taxon>
        <taxon>Bacillati</taxon>
        <taxon>Bacillota</taxon>
        <taxon>Bacilli</taxon>
        <taxon>Bacillales</taxon>
        <taxon>Paenibacillaceae</taxon>
        <taxon>Brevibacillus</taxon>
    </lineage>
</organism>
<evidence type="ECO:0000313" key="4">
    <source>
        <dbReference type="Proteomes" id="UP001056500"/>
    </source>
</evidence>
<dbReference type="InterPro" id="IPR002508">
    <property type="entry name" value="MurNAc-LAA_cat"/>
</dbReference>